<evidence type="ECO:0000256" key="1">
    <source>
        <dbReference type="SAM" id="MobiDB-lite"/>
    </source>
</evidence>
<feature type="region of interest" description="Disordered" evidence="1">
    <location>
        <begin position="147"/>
        <end position="173"/>
    </location>
</feature>
<gene>
    <name evidence="2" type="ORF">GMORB2_0588</name>
</gene>
<dbReference type="AlphaFoldDB" id="A0A9P4Z3I4"/>
<dbReference type="OrthoDB" id="4991875at2759"/>
<dbReference type="Proteomes" id="UP000749293">
    <property type="component" value="Unassembled WGS sequence"/>
</dbReference>
<protein>
    <submittedName>
        <fullName evidence="2">Uncharacterized protein</fullName>
    </submittedName>
</protein>
<dbReference type="GeneID" id="55966818"/>
<proteinExistence type="predicted"/>
<dbReference type="PANTHER" id="PTHR40640">
    <property type="entry name" value="ANCHORED GLYCOPROTEIN, PUTATIVE (AFU_ORTHOLOGUE AFUA_8G04860)-RELATED"/>
    <property type="match status" value="1"/>
</dbReference>
<accession>A0A9P4Z3I4</accession>
<dbReference type="RefSeq" id="XP_035325503.1">
    <property type="nucleotide sequence ID" value="XM_035462573.1"/>
</dbReference>
<feature type="compositionally biased region" description="Low complexity" evidence="1">
    <location>
        <begin position="147"/>
        <end position="164"/>
    </location>
</feature>
<evidence type="ECO:0000313" key="2">
    <source>
        <dbReference type="EMBL" id="KAF4126851.1"/>
    </source>
</evidence>
<dbReference type="PANTHER" id="PTHR40640:SF1">
    <property type="entry name" value="ANCHORED GLYCOPROTEIN, PUTATIVE (AFU_ORTHOLOGUE AFUA_8G04860)-RELATED"/>
    <property type="match status" value="1"/>
</dbReference>
<comment type="caution">
    <text evidence="2">The sequence shown here is derived from an EMBL/GenBank/DDBJ whole genome shotgun (WGS) entry which is preliminary data.</text>
</comment>
<evidence type="ECO:0000313" key="3">
    <source>
        <dbReference type="Proteomes" id="UP000749293"/>
    </source>
</evidence>
<keyword evidence="3" id="KW-1185">Reference proteome</keyword>
<organism evidence="2 3">
    <name type="scientific">Geosmithia morbida</name>
    <dbReference type="NCBI Taxonomy" id="1094350"/>
    <lineage>
        <taxon>Eukaryota</taxon>
        <taxon>Fungi</taxon>
        <taxon>Dikarya</taxon>
        <taxon>Ascomycota</taxon>
        <taxon>Pezizomycotina</taxon>
        <taxon>Sordariomycetes</taxon>
        <taxon>Hypocreomycetidae</taxon>
        <taxon>Hypocreales</taxon>
        <taxon>Bionectriaceae</taxon>
        <taxon>Geosmithia</taxon>
    </lineage>
</organism>
<reference evidence="2" key="1">
    <citation type="submission" date="2020-03" db="EMBL/GenBank/DDBJ databases">
        <title>Site-based positive gene gene selection in Geosmithia morbida across the United States reveals a broad range of putative effectors and factors for local host and environmental adapation.</title>
        <authorList>
            <person name="Onufrak A."/>
            <person name="Murdoch R.W."/>
            <person name="Gazis R."/>
            <person name="Huff M."/>
            <person name="Staton M."/>
            <person name="Klingeman W."/>
            <person name="Hadziabdic D."/>
        </authorList>
    </citation>
    <scope>NUCLEOTIDE SEQUENCE</scope>
    <source>
        <strain evidence="2">1262</strain>
    </source>
</reference>
<sequence>MTAAAAATPAPTITTAPVYLPHYNNESWKPVRGSILGIDSTANETTYTIFCPSATQPTCDLNVEIPFIIVNGPGTVHWSGSITSQFTAYLGCDLVGTTEATCSGYSSYGPRFPPGPPSQSTKINWTSTLSGSAVQWGTLTLVDLPATATDDGSSSSGSPTAQTSNEFYYTPEPTNAGTRPTLSLWSVSAASLGSLLLAAGFVSV</sequence>
<name>A0A9P4Z3I4_9HYPO</name>
<dbReference type="EMBL" id="JAANYQ010000001">
    <property type="protein sequence ID" value="KAF4126851.1"/>
    <property type="molecule type" value="Genomic_DNA"/>
</dbReference>